<dbReference type="Proteomes" id="UP000485367">
    <property type="component" value="Unassembled WGS sequence"/>
</dbReference>
<dbReference type="EMBL" id="MWBO01000022">
    <property type="protein sequence ID" value="OQA52750.1"/>
    <property type="molecule type" value="Genomic_DNA"/>
</dbReference>
<dbReference type="Gene3D" id="3.40.50.150">
    <property type="entry name" value="Vaccinia Virus protein VP39"/>
    <property type="match status" value="1"/>
</dbReference>
<evidence type="ECO:0000313" key="1">
    <source>
        <dbReference type="EMBL" id="OQA52750.1"/>
    </source>
</evidence>
<dbReference type="SUPFAM" id="SSF53335">
    <property type="entry name" value="S-adenosyl-L-methionine-dependent methyltransferases"/>
    <property type="match status" value="1"/>
</dbReference>
<proteinExistence type="predicted"/>
<accession>A0A1V5SE02</accession>
<sequence>MNKQLEKFIQLKFEKNASALDLGAGDFEDVNFLNRAGWKCEGVDLKTGVNLEKPYFSKSAPFDLVFSNYTLHKISNKEVFIKTAYNNLKKNGWLFIHTFDKSDENSNSDLDEKRVSALLVSRFKNIKVVIIDIFDEEEGHKHWHKVLEVTAQKND</sequence>
<dbReference type="CDD" id="cd02440">
    <property type="entry name" value="AdoMet_MTases"/>
    <property type="match status" value="1"/>
</dbReference>
<gene>
    <name evidence="1" type="ORF">BWY43_00361</name>
</gene>
<protein>
    <recommendedName>
        <fullName evidence="2">Methyltransferase type 11 domain-containing protein</fullName>
    </recommendedName>
</protein>
<reference evidence="1" key="1">
    <citation type="submission" date="2017-02" db="EMBL/GenBank/DDBJ databases">
        <title>Delving into the versatile metabolic prowess of the omnipresent phylum Bacteroidetes.</title>
        <authorList>
            <person name="Nobu M.K."/>
            <person name="Mei R."/>
            <person name="Narihiro T."/>
            <person name="Kuroda K."/>
            <person name="Liu W.-T."/>
        </authorList>
    </citation>
    <scope>NUCLEOTIDE SEQUENCE</scope>
    <source>
        <strain evidence="1">ADurb.Bin280</strain>
    </source>
</reference>
<dbReference type="AlphaFoldDB" id="A0A1V5SE02"/>
<name>A0A1V5SE02_9BACT</name>
<comment type="caution">
    <text evidence="1">The sequence shown here is derived from an EMBL/GenBank/DDBJ whole genome shotgun (WGS) entry which is preliminary data.</text>
</comment>
<dbReference type="InterPro" id="IPR029063">
    <property type="entry name" value="SAM-dependent_MTases_sf"/>
</dbReference>
<dbReference type="Pfam" id="PF13489">
    <property type="entry name" value="Methyltransf_23"/>
    <property type="match status" value="1"/>
</dbReference>
<organism evidence="1">
    <name type="scientific">candidate division WS2 bacterium ADurb.Bin280</name>
    <dbReference type="NCBI Taxonomy" id="1852829"/>
    <lineage>
        <taxon>Bacteria</taxon>
        <taxon>candidate division WS2</taxon>
    </lineage>
</organism>
<evidence type="ECO:0008006" key="2">
    <source>
        <dbReference type="Google" id="ProtNLM"/>
    </source>
</evidence>